<keyword evidence="5" id="KW-1185">Reference proteome</keyword>
<evidence type="ECO:0000313" key="5">
    <source>
        <dbReference type="Proteomes" id="UP000248168"/>
    </source>
</evidence>
<dbReference type="EMBL" id="OUNR01000001">
    <property type="protein sequence ID" value="SPP62968.1"/>
    <property type="molecule type" value="Genomic_DNA"/>
</dbReference>
<dbReference type="AlphaFoldDB" id="A0A330KZP3"/>
<dbReference type="InParanoid" id="A0A330KZP3"/>
<name>A0A330KZP3_9BACT</name>
<evidence type="ECO:0000256" key="3">
    <source>
        <dbReference type="SAM" id="SignalP"/>
    </source>
</evidence>
<feature type="transmembrane region" description="Helical" evidence="2">
    <location>
        <begin position="243"/>
        <end position="263"/>
    </location>
</feature>
<feature type="chain" id="PRO_5016337972" evidence="3">
    <location>
        <begin position="34"/>
        <end position="272"/>
    </location>
</feature>
<dbReference type="RefSeq" id="WP_121987584.1">
    <property type="nucleotide sequence ID" value="NZ_OUNR01000001.1"/>
</dbReference>
<dbReference type="Proteomes" id="UP000248168">
    <property type="component" value="Unassembled WGS sequence"/>
</dbReference>
<evidence type="ECO:0000256" key="1">
    <source>
        <dbReference type="SAM" id="MobiDB-lite"/>
    </source>
</evidence>
<gene>
    <name evidence="4" type="ORF">NITLEN_10054</name>
</gene>
<feature type="region of interest" description="Disordered" evidence="1">
    <location>
        <begin position="139"/>
        <end position="158"/>
    </location>
</feature>
<evidence type="ECO:0000256" key="2">
    <source>
        <dbReference type="SAM" id="Phobius"/>
    </source>
</evidence>
<keyword evidence="3" id="KW-0732">Signal</keyword>
<reference evidence="5" key="1">
    <citation type="submission" date="2018-04" db="EMBL/GenBank/DDBJ databases">
        <authorList>
            <person name="Lucker S."/>
            <person name="Sakoula D."/>
        </authorList>
    </citation>
    <scope>NUCLEOTIDE SEQUENCE [LARGE SCALE GENOMIC DNA]</scope>
</reference>
<protein>
    <submittedName>
        <fullName evidence="4">Uncharacterized protein</fullName>
    </submittedName>
</protein>
<organism evidence="4 5">
    <name type="scientific">Nitrospira lenta</name>
    <dbReference type="NCBI Taxonomy" id="1436998"/>
    <lineage>
        <taxon>Bacteria</taxon>
        <taxon>Pseudomonadati</taxon>
        <taxon>Nitrospirota</taxon>
        <taxon>Nitrospiria</taxon>
        <taxon>Nitrospirales</taxon>
        <taxon>Nitrospiraceae</taxon>
        <taxon>Nitrospira</taxon>
    </lineage>
</organism>
<feature type="compositionally biased region" description="Polar residues" evidence="1">
    <location>
        <begin position="139"/>
        <end position="151"/>
    </location>
</feature>
<evidence type="ECO:0000313" key="4">
    <source>
        <dbReference type="EMBL" id="SPP62968.1"/>
    </source>
</evidence>
<keyword evidence="2" id="KW-1133">Transmembrane helix</keyword>
<sequence>MMNNRTTKRVRRAAAVALSAVLGLAGLPQAASAFQFNNGDLVLAIFGNSTELYYDIGNFAPLLTVGAQASFDIAALPGSPFAPGTGVVAGPETQWTIVGRNPVTATPAANGIYTFSASQNPAENISIVPAIAPQNSRIQGWNSGLNTQTGPTPAGPGASVLLPSSNPAAFTNPDNFNLSGTYGGSWNDGGMQGSIGDVLHLIQGRVRNESGVFNTISNVGRATLSASGMLTVCGGADCSVAPIPVPAAAVLFGSGLVGLVGIARRKLAALAV</sequence>
<keyword evidence="2" id="KW-0812">Transmembrane</keyword>
<feature type="signal peptide" evidence="3">
    <location>
        <begin position="1"/>
        <end position="33"/>
    </location>
</feature>
<proteinExistence type="predicted"/>
<accession>A0A330KZP3</accession>
<keyword evidence="2" id="KW-0472">Membrane</keyword>